<name>A0ABN5V9R4_9ACTN</name>
<accession>A0ABN5V9R4</accession>
<reference evidence="2 3" key="1">
    <citation type="journal article" date="2010" name="ChemBioChem">
        <title>Cloning and characterization of the biosynthetic gene cluster of 16-membered macrolide antibiotic FD-891: involvement of a dual functional cytochrome P450 monooxygenase catalyzing epoxidation and hydroxylation.</title>
        <authorList>
            <person name="Kudo F."/>
            <person name="Motegi A."/>
            <person name="Mizoue K."/>
            <person name="Eguchi T."/>
        </authorList>
    </citation>
    <scope>NUCLEOTIDE SEQUENCE [LARGE SCALE GENOMIC DNA]</scope>
    <source>
        <strain evidence="2 3">A-8890</strain>
    </source>
</reference>
<dbReference type="EMBL" id="AP018448">
    <property type="protein sequence ID" value="BBC30042.1"/>
    <property type="molecule type" value="Genomic_DNA"/>
</dbReference>
<gene>
    <name evidence="2" type="ORF">SGFS_013360</name>
</gene>
<evidence type="ECO:0000256" key="1">
    <source>
        <dbReference type="SAM" id="MobiDB-lite"/>
    </source>
</evidence>
<proteinExistence type="predicted"/>
<dbReference type="Proteomes" id="UP001321542">
    <property type="component" value="Chromosome"/>
</dbReference>
<evidence type="ECO:0000313" key="2">
    <source>
        <dbReference type="EMBL" id="BBC30042.1"/>
    </source>
</evidence>
<sequence length="107" mass="11684">MRTPPRKPTPRAGTLRCGARTWPTDPECPNTATWHIAWLLAPRGHFSLVCDHHHSGVTSSYDYVDSHPAELNCDMPGTGWLSGDPSRCVIAPTADPVARAANSREQP</sequence>
<keyword evidence="3" id="KW-1185">Reference proteome</keyword>
<organism evidence="2 3">
    <name type="scientific">Streptomyces graminofaciens</name>
    <dbReference type="NCBI Taxonomy" id="68212"/>
    <lineage>
        <taxon>Bacteria</taxon>
        <taxon>Bacillati</taxon>
        <taxon>Actinomycetota</taxon>
        <taxon>Actinomycetes</taxon>
        <taxon>Kitasatosporales</taxon>
        <taxon>Streptomycetaceae</taxon>
        <taxon>Streptomyces</taxon>
    </lineage>
</organism>
<dbReference type="RefSeq" id="WP_286248344.1">
    <property type="nucleotide sequence ID" value="NZ_AP018448.1"/>
</dbReference>
<reference evidence="2 3" key="2">
    <citation type="journal article" date="2023" name="ChemBioChem">
        <title>Acyltransferase Domain Exchange between Two Independent Type I Polyketide Synthases in the Same Producer Strain of Macrolide Antibiotics.</title>
        <authorList>
            <person name="Kudo F."/>
            <person name="Kishikawa K."/>
            <person name="Tsuboi K."/>
            <person name="Kido T."/>
            <person name="Usui T."/>
            <person name="Hashimoto J."/>
            <person name="Shin-Ya K."/>
            <person name="Miyanaga A."/>
            <person name="Eguchi T."/>
        </authorList>
    </citation>
    <scope>NUCLEOTIDE SEQUENCE [LARGE SCALE GENOMIC DNA]</scope>
    <source>
        <strain evidence="2 3">A-8890</strain>
    </source>
</reference>
<evidence type="ECO:0000313" key="3">
    <source>
        <dbReference type="Proteomes" id="UP001321542"/>
    </source>
</evidence>
<protein>
    <submittedName>
        <fullName evidence="2">Uncharacterized protein</fullName>
    </submittedName>
</protein>
<feature type="region of interest" description="Disordered" evidence="1">
    <location>
        <begin position="1"/>
        <end position="22"/>
    </location>
</feature>